<dbReference type="NCBIfam" id="TIGR02937">
    <property type="entry name" value="sigma70-ECF"/>
    <property type="match status" value="1"/>
</dbReference>
<dbReference type="AlphaFoldDB" id="A0A5C8ZLH2"/>
<evidence type="ECO:0000256" key="2">
    <source>
        <dbReference type="ARBA" id="ARBA00023015"/>
    </source>
</evidence>
<accession>A0A5C8ZLH2</accession>
<dbReference type="InterPro" id="IPR039425">
    <property type="entry name" value="RNA_pol_sigma-70-like"/>
</dbReference>
<feature type="region of interest" description="Disordered" evidence="6">
    <location>
        <begin position="83"/>
        <end position="122"/>
    </location>
</feature>
<dbReference type="Pfam" id="PF08281">
    <property type="entry name" value="Sigma70_r4_2"/>
    <property type="match status" value="1"/>
</dbReference>
<dbReference type="PANTHER" id="PTHR43133:SF8">
    <property type="entry name" value="RNA POLYMERASE SIGMA FACTOR HI_1459-RELATED"/>
    <property type="match status" value="1"/>
</dbReference>
<dbReference type="SUPFAM" id="SSF88946">
    <property type="entry name" value="Sigma2 domain of RNA polymerase sigma factors"/>
    <property type="match status" value="1"/>
</dbReference>
<dbReference type="OrthoDB" id="5244716at2"/>
<comment type="similarity">
    <text evidence="1">Belongs to the sigma-70 factor family. ECF subfamily.</text>
</comment>
<sequence length="300" mass="32666">MSGVLSFVGLSAVSSGLPRSPRAVGPECATHAESQVVPDRHGRLRVTWVTDRDGLGGSVHQPFGSRTTSSGCRPRTVVICSEGTARTASHDPREHAITADDDRPPAGSDAPEEPVSSPADDDVLARRARVGDRDAFAQLVDRHGPALHRYASRMLDDPSETSDCLQDAFADAWRGLPGWEGRAAVRTWLFTLVTNAVRRHQSRHLRKTPRPVEDEQLRTRVGASSSGDPARIVEMDDFVRALDAALGRLPAGQRSTWLLREVEGLSYAEIAEVSATTPDVVRGRLSRARASLEVAMEDWR</sequence>
<evidence type="ECO:0000313" key="10">
    <source>
        <dbReference type="Proteomes" id="UP000321234"/>
    </source>
</evidence>
<dbReference type="InterPro" id="IPR013249">
    <property type="entry name" value="RNA_pol_sigma70_r4_t2"/>
</dbReference>
<dbReference type="EMBL" id="VKAC01000001">
    <property type="protein sequence ID" value="TXR57958.1"/>
    <property type="molecule type" value="Genomic_DNA"/>
</dbReference>
<evidence type="ECO:0000256" key="3">
    <source>
        <dbReference type="ARBA" id="ARBA00023082"/>
    </source>
</evidence>
<dbReference type="InterPro" id="IPR036388">
    <property type="entry name" value="WH-like_DNA-bd_sf"/>
</dbReference>
<name>A0A5C8ZLH2_9ACTN</name>
<dbReference type="PANTHER" id="PTHR43133">
    <property type="entry name" value="RNA POLYMERASE ECF-TYPE SIGMA FACTO"/>
    <property type="match status" value="1"/>
</dbReference>
<dbReference type="GO" id="GO:0016987">
    <property type="term" value="F:sigma factor activity"/>
    <property type="evidence" value="ECO:0007669"/>
    <property type="project" value="UniProtKB-KW"/>
</dbReference>
<evidence type="ECO:0000256" key="1">
    <source>
        <dbReference type="ARBA" id="ARBA00010641"/>
    </source>
</evidence>
<keyword evidence="3" id="KW-0731">Sigma factor</keyword>
<reference evidence="9 10" key="1">
    <citation type="submission" date="2019-07" db="EMBL/GenBank/DDBJ databases">
        <title>Quadrisphaera sp. strain DD2A genome sequencing and assembly.</title>
        <authorList>
            <person name="Kim I."/>
        </authorList>
    </citation>
    <scope>NUCLEOTIDE SEQUENCE [LARGE SCALE GENOMIC DNA]</scope>
    <source>
        <strain evidence="9 10">DD2A</strain>
    </source>
</reference>
<evidence type="ECO:0000256" key="5">
    <source>
        <dbReference type="ARBA" id="ARBA00023163"/>
    </source>
</evidence>
<protein>
    <submittedName>
        <fullName evidence="9">Sigma-70 family RNA polymerase sigma factor</fullName>
    </submittedName>
</protein>
<proteinExistence type="inferred from homology"/>
<keyword evidence="2" id="KW-0805">Transcription regulation</keyword>
<dbReference type="GO" id="GO:0006352">
    <property type="term" value="P:DNA-templated transcription initiation"/>
    <property type="evidence" value="ECO:0007669"/>
    <property type="project" value="InterPro"/>
</dbReference>
<dbReference type="Gene3D" id="1.10.10.10">
    <property type="entry name" value="Winged helix-like DNA-binding domain superfamily/Winged helix DNA-binding domain"/>
    <property type="match status" value="1"/>
</dbReference>
<evidence type="ECO:0000259" key="7">
    <source>
        <dbReference type="Pfam" id="PF04542"/>
    </source>
</evidence>
<keyword evidence="5" id="KW-0804">Transcription</keyword>
<keyword evidence="10" id="KW-1185">Reference proteome</keyword>
<organism evidence="9 10">
    <name type="scientific">Quadrisphaera setariae</name>
    <dbReference type="NCBI Taxonomy" id="2593304"/>
    <lineage>
        <taxon>Bacteria</taxon>
        <taxon>Bacillati</taxon>
        <taxon>Actinomycetota</taxon>
        <taxon>Actinomycetes</taxon>
        <taxon>Kineosporiales</taxon>
        <taxon>Kineosporiaceae</taxon>
        <taxon>Quadrisphaera</taxon>
    </lineage>
</organism>
<dbReference type="Pfam" id="PF04542">
    <property type="entry name" value="Sigma70_r2"/>
    <property type="match status" value="1"/>
</dbReference>
<dbReference type="InterPro" id="IPR007627">
    <property type="entry name" value="RNA_pol_sigma70_r2"/>
</dbReference>
<evidence type="ECO:0000259" key="8">
    <source>
        <dbReference type="Pfam" id="PF08281"/>
    </source>
</evidence>
<dbReference type="SUPFAM" id="SSF88659">
    <property type="entry name" value="Sigma3 and sigma4 domains of RNA polymerase sigma factors"/>
    <property type="match status" value="1"/>
</dbReference>
<keyword evidence="4" id="KW-0238">DNA-binding</keyword>
<dbReference type="GO" id="GO:0003677">
    <property type="term" value="F:DNA binding"/>
    <property type="evidence" value="ECO:0007669"/>
    <property type="project" value="UniProtKB-KW"/>
</dbReference>
<evidence type="ECO:0000313" key="9">
    <source>
        <dbReference type="EMBL" id="TXR57958.1"/>
    </source>
</evidence>
<feature type="domain" description="RNA polymerase sigma factor 70 region 4 type 2" evidence="8">
    <location>
        <begin position="240"/>
        <end position="292"/>
    </location>
</feature>
<dbReference type="CDD" id="cd06171">
    <property type="entry name" value="Sigma70_r4"/>
    <property type="match status" value="1"/>
</dbReference>
<dbReference type="InterPro" id="IPR013324">
    <property type="entry name" value="RNA_pol_sigma_r3/r4-like"/>
</dbReference>
<feature type="domain" description="RNA polymerase sigma-70 region 2" evidence="7">
    <location>
        <begin position="139"/>
        <end position="204"/>
    </location>
</feature>
<dbReference type="Gene3D" id="1.10.1740.10">
    <property type="match status" value="1"/>
</dbReference>
<gene>
    <name evidence="9" type="ORF">FMM08_01670</name>
</gene>
<comment type="caution">
    <text evidence="9">The sequence shown here is derived from an EMBL/GenBank/DDBJ whole genome shotgun (WGS) entry which is preliminary data.</text>
</comment>
<dbReference type="InterPro" id="IPR013325">
    <property type="entry name" value="RNA_pol_sigma_r2"/>
</dbReference>
<evidence type="ECO:0000256" key="6">
    <source>
        <dbReference type="SAM" id="MobiDB-lite"/>
    </source>
</evidence>
<dbReference type="Proteomes" id="UP000321234">
    <property type="component" value="Unassembled WGS sequence"/>
</dbReference>
<dbReference type="InterPro" id="IPR014284">
    <property type="entry name" value="RNA_pol_sigma-70_dom"/>
</dbReference>
<evidence type="ECO:0000256" key="4">
    <source>
        <dbReference type="ARBA" id="ARBA00023125"/>
    </source>
</evidence>
<feature type="compositionally biased region" description="Basic and acidic residues" evidence="6">
    <location>
        <begin position="88"/>
        <end position="104"/>
    </location>
</feature>